<dbReference type="Pfam" id="PF00076">
    <property type="entry name" value="RRM_1"/>
    <property type="match status" value="1"/>
</dbReference>
<evidence type="ECO:0000313" key="4">
    <source>
        <dbReference type="EMBL" id="QEC68671.1"/>
    </source>
</evidence>
<dbReference type="GO" id="GO:0003723">
    <property type="term" value="F:RNA binding"/>
    <property type="evidence" value="ECO:0007669"/>
    <property type="project" value="UniProtKB-KW"/>
</dbReference>
<dbReference type="InterPro" id="IPR035979">
    <property type="entry name" value="RBD_domain_sf"/>
</dbReference>
<dbReference type="EMBL" id="CP042435">
    <property type="protein sequence ID" value="QEC68671.1"/>
    <property type="molecule type" value="Genomic_DNA"/>
</dbReference>
<dbReference type="AlphaFoldDB" id="A0A5B8VCK2"/>
<dbReference type="InterPro" id="IPR052462">
    <property type="entry name" value="SLIRP/GR-RBP-like"/>
</dbReference>
<evidence type="ECO:0000259" key="3">
    <source>
        <dbReference type="PROSITE" id="PS50102"/>
    </source>
</evidence>
<dbReference type="Gene3D" id="3.30.70.330">
    <property type="match status" value="1"/>
</dbReference>
<gene>
    <name evidence="4" type="ORF">FRZ67_15655</name>
</gene>
<evidence type="ECO:0000256" key="1">
    <source>
        <dbReference type="ARBA" id="ARBA00022884"/>
    </source>
</evidence>
<evidence type="ECO:0000256" key="2">
    <source>
        <dbReference type="SAM" id="MobiDB-lite"/>
    </source>
</evidence>
<dbReference type="InterPro" id="IPR000504">
    <property type="entry name" value="RRM_dom"/>
</dbReference>
<dbReference type="SUPFAM" id="SSF54928">
    <property type="entry name" value="RNA-binding domain, RBD"/>
    <property type="match status" value="1"/>
</dbReference>
<dbReference type="KEGG" id="pgin:FRZ67_15655"/>
<reference evidence="4 5" key="1">
    <citation type="journal article" date="2016" name="Int. J. Syst. Evol. Microbiol.">
        <title>Panacibacter ginsenosidivorans gen. nov., sp. nov., with ginsenoside converting activity isolated from soil of a ginseng field.</title>
        <authorList>
            <person name="Siddiqi M.Z."/>
            <person name="Muhammad Shafi S."/>
            <person name="Choi K.D."/>
            <person name="Im W.T."/>
        </authorList>
    </citation>
    <scope>NUCLEOTIDE SEQUENCE [LARGE SCALE GENOMIC DNA]</scope>
    <source>
        <strain evidence="4 5">Gsoil1550</strain>
    </source>
</reference>
<dbReference type="OrthoDB" id="9798855at2"/>
<keyword evidence="5" id="KW-1185">Reference proteome</keyword>
<evidence type="ECO:0000313" key="5">
    <source>
        <dbReference type="Proteomes" id="UP000321533"/>
    </source>
</evidence>
<feature type="compositionally biased region" description="Gly residues" evidence="2">
    <location>
        <begin position="115"/>
        <end position="125"/>
    </location>
</feature>
<proteinExistence type="predicted"/>
<feature type="region of interest" description="Disordered" evidence="2">
    <location>
        <begin position="78"/>
        <end position="132"/>
    </location>
</feature>
<keyword evidence="1" id="KW-0694">RNA-binding</keyword>
<feature type="domain" description="RRM" evidence="3">
    <location>
        <begin position="1"/>
        <end position="79"/>
    </location>
</feature>
<name>A0A5B8VCK2_9BACT</name>
<dbReference type="RefSeq" id="WP_147190929.1">
    <property type="nucleotide sequence ID" value="NZ_CP042435.1"/>
</dbReference>
<feature type="compositionally biased region" description="Gly residues" evidence="2">
    <location>
        <begin position="82"/>
        <end position="107"/>
    </location>
</feature>
<protein>
    <submittedName>
        <fullName evidence="4">RNA-binding protein</fullName>
    </submittedName>
</protein>
<dbReference type="SMART" id="SM00360">
    <property type="entry name" value="RRM"/>
    <property type="match status" value="1"/>
</dbReference>
<dbReference type="InterPro" id="IPR012677">
    <property type="entry name" value="Nucleotide-bd_a/b_plait_sf"/>
</dbReference>
<dbReference type="Proteomes" id="UP000321533">
    <property type="component" value="Chromosome"/>
</dbReference>
<accession>A0A5B8VCK2</accession>
<sequence length="132" mass="13775">MFIFVAGLPYDLDDAELEEIFEKFGTVKSAKVTLDKETGKSRGFGFVEMPDSTEANDAIENLNDISLGKKPLVVKAAEDRGGAAGGGGRGPSSGGQGGGYRPSGGGGFRDRDSRGGGGYNNGGGYNKDRKRY</sequence>
<organism evidence="4 5">
    <name type="scientific">Panacibacter ginsenosidivorans</name>
    <dbReference type="NCBI Taxonomy" id="1813871"/>
    <lineage>
        <taxon>Bacteria</taxon>
        <taxon>Pseudomonadati</taxon>
        <taxon>Bacteroidota</taxon>
        <taxon>Chitinophagia</taxon>
        <taxon>Chitinophagales</taxon>
        <taxon>Chitinophagaceae</taxon>
        <taxon>Panacibacter</taxon>
    </lineage>
</organism>
<dbReference type="PROSITE" id="PS50102">
    <property type="entry name" value="RRM"/>
    <property type="match status" value="1"/>
</dbReference>
<dbReference type="PANTHER" id="PTHR48027">
    <property type="entry name" value="HETEROGENEOUS NUCLEAR RIBONUCLEOPROTEIN 87F-RELATED"/>
    <property type="match status" value="1"/>
</dbReference>